<keyword evidence="2" id="KW-1185">Reference proteome</keyword>
<dbReference type="EMBL" id="SUNJ01005847">
    <property type="protein sequence ID" value="TPP63288.1"/>
    <property type="molecule type" value="Genomic_DNA"/>
</dbReference>
<proteinExistence type="predicted"/>
<comment type="caution">
    <text evidence="1">The sequence shown here is derived from an EMBL/GenBank/DDBJ whole genome shotgun (WGS) entry which is preliminary data.</text>
</comment>
<accession>A0A504YZU6</accession>
<evidence type="ECO:0000313" key="2">
    <source>
        <dbReference type="Proteomes" id="UP000316759"/>
    </source>
</evidence>
<dbReference type="Proteomes" id="UP000316759">
    <property type="component" value="Unassembled WGS sequence"/>
</dbReference>
<name>A0A504YZU6_FASGI</name>
<gene>
    <name evidence="1" type="ORF">FGIG_03358</name>
</gene>
<evidence type="ECO:0000313" key="1">
    <source>
        <dbReference type="EMBL" id="TPP63288.1"/>
    </source>
</evidence>
<reference evidence="1 2" key="1">
    <citation type="submission" date="2019-04" db="EMBL/GenBank/DDBJ databases">
        <title>Annotation for the trematode Fasciola gigantica.</title>
        <authorList>
            <person name="Choi Y.-J."/>
        </authorList>
    </citation>
    <scope>NUCLEOTIDE SEQUENCE [LARGE SCALE GENOMIC DNA]</scope>
    <source>
        <strain evidence="1">Uganda_cow_1</strain>
    </source>
</reference>
<organism evidence="1 2">
    <name type="scientific">Fasciola gigantica</name>
    <name type="common">Giant liver fluke</name>
    <dbReference type="NCBI Taxonomy" id="46835"/>
    <lineage>
        <taxon>Eukaryota</taxon>
        <taxon>Metazoa</taxon>
        <taxon>Spiralia</taxon>
        <taxon>Lophotrochozoa</taxon>
        <taxon>Platyhelminthes</taxon>
        <taxon>Trematoda</taxon>
        <taxon>Digenea</taxon>
        <taxon>Plagiorchiida</taxon>
        <taxon>Echinostomata</taxon>
        <taxon>Echinostomatoidea</taxon>
        <taxon>Fasciolidae</taxon>
        <taxon>Fasciola</taxon>
    </lineage>
</organism>
<protein>
    <submittedName>
        <fullName evidence="1">Uncharacterized protein</fullName>
    </submittedName>
</protein>
<dbReference type="AlphaFoldDB" id="A0A504YZU6"/>
<sequence length="82" mass="9194">MTVGQFSKYPAHIKTDACDIELIGQGSKTIKATHPHRDWLHRSTFVKLFHPIYDAQRTIESQAEWCSGNSGDSQFGEVGESD</sequence>